<dbReference type="STRING" id="796925.A0A137P3E4"/>
<dbReference type="GO" id="GO:0005737">
    <property type="term" value="C:cytoplasm"/>
    <property type="evidence" value="ECO:0007669"/>
    <property type="project" value="TreeGrafter"/>
</dbReference>
<name>A0A137P3E4_CONC2</name>
<protein>
    <recommendedName>
        <fullName evidence="6">Fe2OG dioxygenase domain-containing protein</fullName>
    </recommendedName>
</protein>
<feature type="domain" description="Fe2OG dioxygenase" evidence="6">
    <location>
        <begin position="285"/>
        <end position="410"/>
    </location>
</feature>
<dbReference type="Proteomes" id="UP000070444">
    <property type="component" value="Unassembled WGS sequence"/>
</dbReference>
<keyword evidence="4 5" id="KW-0408">Iron</keyword>
<dbReference type="PROSITE" id="PS51471">
    <property type="entry name" value="FE2OG_OXY"/>
    <property type="match status" value="1"/>
</dbReference>
<comment type="cofactor">
    <cofactor evidence="5">
        <name>Fe(2+)</name>
        <dbReference type="ChEBI" id="CHEBI:29033"/>
    </cofactor>
    <text evidence="5">Binds 1 Fe(2+) ion per subunit.</text>
</comment>
<feature type="binding site" evidence="5">
    <location>
        <position position="305"/>
    </location>
    <ligand>
        <name>Fe cation</name>
        <dbReference type="ChEBI" id="CHEBI:24875"/>
        <note>catalytic</note>
    </ligand>
</feature>
<accession>A0A137P3E4</accession>
<feature type="binding site" evidence="5">
    <location>
        <position position="303"/>
    </location>
    <ligand>
        <name>Fe cation</name>
        <dbReference type="ChEBI" id="CHEBI:24875"/>
        <note>catalytic</note>
    </ligand>
</feature>
<dbReference type="OMA" id="WSTKSYD"/>
<evidence type="ECO:0000256" key="1">
    <source>
        <dbReference type="ARBA" id="ARBA00022723"/>
    </source>
</evidence>
<dbReference type="GO" id="GO:0005634">
    <property type="term" value="C:nucleus"/>
    <property type="evidence" value="ECO:0007669"/>
    <property type="project" value="TreeGrafter"/>
</dbReference>
<evidence type="ECO:0000256" key="5">
    <source>
        <dbReference type="PIRSR" id="PIRSR604574-2"/>
    </source>
</evidence>
<dbReference type="EMBL" id="KQ964530">
    <property type="protein sequence ID" value="KXN69550.1"/>
    <property type="molecule type" value="Genomic_DNA"/>
</dbReference>
<evidence type="ECO:0000259" key="6">
    <source>
        <dbReference type="PROSITE" id="PS51471"/>
    </source>
</evidence>
<evidence type="ECO:0000313" key="8">
    <source>
        <dbReference type="Proteomes" id="UP000070444"/>
    </source>
</evidence>
<dbReference type="Pfam" id="PF13532">
    <property type="entry name" value="2OG-FeII_Oxy_2"/>
    <property type="match status" value="1"/>
</dbReference>
<dbReference type="SUPFAM" id="SSF51197">
    <property type="entry name" value="Clavaminate synthase-like"/>
    <property type="match status" value="1"/>
</dbReference>
<keyword evidence="3" id="KW-0560">Oxidoreductase</keyword>
<dbReference type="PANTHER" id="PTHR16557">
    <property type="entry name" value="ALKYLATED DNA REPAIR PROTEIN ALKB-RELATED"/>
    <property type="match status" value="1"/>
</dbReference>
<gene>
    <name evidence="7" type="ORF">CONCODRAFT_7959</name>
</gene>
<feature type="binding site" evidence="5">
    <location>
        <position position="359"/>
    </location>
    <ligand>
        <name>Fe cation</name>
        <dbReference type="ChEBI" id="CHEBI:24875"/>
        <note>catalytic</note>
    </ligand>
</feature>
<proteinExistence type="predicted"/>
<dbReference type="InterPro" id="IPR004574">
    <property type="entry name" value="Alkb"/>
</dbReference>
<dbReference type="GO" id="GO:0046872">
    <property type="term" value="F:metal ion binding"/>
    <property type="evidence" value="ECO:0007669"/>
    <property type="project" value="UniProtKB-KW"/>
</dbReference>
<evidence type="ECO:0000256" key="3">
    <source>
        <dbReference type="ARBA" id="ARBA00023002"/>
    </source>
</evidence>
<keyword evidence="1 5" id="KW-0479">Metal-binding</keyword>
<evidence type="ECO:0000256" key="4">
    <source>
        <dbReference type="ARBA" id="ARBA00023004"/>
    </source>
</evidence>
<dbReference type="InterPro" id="IPR005123">
    <property type="entry name" value="Oxoglu/Fe-dep_dioxygenase_dom"/>
</dbReference>
<dbReference type="GO" id="GO:0051213">
    <property type="term" value="F:dioxygenase activity"/>
    <property type="evidence" value="ECO:0007669"/>
    <property type="project" value="UniProtKB-KW"/>
</dbReference>
<dbReference type="Gene3D" id="2.60.120.590">
    <property type="entry name" value="Alpha-ketoglutarate-dependent dioxygenase AlkB-like"/>
    <property type="match status" value="1"/>
</dbReference>
<reference evidence="7 8" key="1">
    <citation type="journal article" date="2015" name="Genome Biol. Evol.">
        <title>Phylogenomic analyses indicate that early fungi evolved digesting cell walls of algal ancestors of land plants.</title>
        <authorList>
            <person name="Chang Y."/>
            <person name="Wang S."/>
            <person name="Sekimoto S."/>
            <person name="Aerts A.L."/>
            <person name="Choi C."/>
            <person name="Clum A."/>
            <person name="LaButti K.M."/>
            <person name="Lindquist E.A."/>
            <person name="Yee Ngan C."/>
            <person name="Ohm R.A."/>
            <person name="Salamov A.A."/>
            <person name="Grigoriev I.V."/>
            <person name="Spatafora J.W."/>
            <person name="Berbee M.L."/>
        </authorList>
    </citation>
    <scope>NUCLEOTIDE SEQUENCE [LARGE SCALE GENOMIC DNA]</scope>
    <source>
        <strain evidence="7 8">NRRL 28638</strain>
    </source>
</reference>
<dbReference type="PANTHER" id="PTHR16557:SF2">
    <property type="entry name" value="NUCLEIC ACID DIOXYGENASE ALKBH1"/>
    <property type="match status" value="1"/>
</dbReference>
<keyword evidence="2" id="KW-0223">Dioxygenase</keyword>
<evidence type="ECO:0000256" key="2">
    <source>
        <dbReference type="ARBA" id="ARBA00022964"/>
    </source>
</evidence>
<dbReference type="InterPro" id="IPR037151">
    <property type="entry name" value="AlkB-like_sf"/>
</dbReference>
<dbReference type="InterPro" id="IPR027450">
    <property type="entry name" value="AlkB-like"/>
</dbReference>
<dbReference type="OrthoDB" id="6614653at2759"/>
<organism evidence="7 8">
    <name type="scientific">Conidiobolus coronatus (strain ATCC 28846 / CBS 209.66 / NRRL 28638)</name>
    <name type="common">Delacroixia coronata</name>
    <dbReference type="NCBI Taxonomy" id="796925"/>
    <lineage>
        <taxon>Eukaryota</taxon>
        <taxon>Fungi</taxon>
        <taxon>Fungi incertae sedis</taxon>
        <taxon>Zoopagomycota</taxon>
        <taxon>Entomophthoromycotina</taxon>
        <taxon>Entomophthoromycetes</taxon>
        <taxon>Entomophthorales</taxon>
        <taxon>Ancylistaceae</taxon>
        <taxon>Conidiobolus</taxon>
    </lineage>
</organism>
<keyword evidence="8" id="KW-1185">Reference proteome</keyword>
<dbReference type="AlphaFoldDB" id="A0A137P3E4"/>
<evidence type="ECO:0000313" key="7">
    <source>
        <dbReference type="EMBL" id="KXN69550.1"/>
    </source>
</evidence>
<sequence>MVELSNRQKKLLKHQSTFRDPATFNNQTAFRSAERRYKNRFDNPDYSACYDFKYLDKNLPHIREQIVELDLGCNIASLCEYFGSYKPEVTKAYVIGTIPGLIVIPNPFSNRAQRGLISACTRVYSKPPYVSNLDTHFTVPANGVWDVYERGHLMQITTDDPDYYIPLKLDPSKVNDTIKSGSGLKNIETSTATEGFKYNGLNDRNVLIKHSNLKLLPPDQIIRRLRWITFGYQYHWPSKEYICDENHKVPVEFSNLCDAVVKSVYQVCNPISGEYISNYNPCDFKSEGGVINYYQLKDSLMGHVDKSEPNTTAPLISFSLGQSAVFLIGGPTKDTEPIPLILRSGDILIMGEQCRRNYHGVPRIIENTLPEYLTSSKTNPSLEEDELNYWDVIADYLQTTRVNINVRQVF</sequence>